<evidence type="ECO:0000256" key="9">
    <source>
        <dbReference type="ARBA" id="ARBA00022842"/>
    </source>
</evidence>
<dbReference type="PANTHER" id="PTHR48446:SF1">
    <property type="entry name" value="DNA-DIRECTED RNA POLYMERASE SUBUNIT BETA' N-TERMINAL SECTION"/>
    <property type="match status" value="1"/>
</dbReference>
<dbReference type="InterPro" id="IPR035697">
    <property type="entry name" value="RNAP_III_RPC1_N"/>
</dbReference>
<dbReference type="NCBIfam" id="NF006336">
    <property type="entry name" value="PRK08566.1"/>
    <property type="match status" value="1"/>
</dbReference>
<dbReference type="CDD" id="cd02583">
    <property type="entry name" value="RNAP_III_RPC1_N"/>
    <property type="match status" value="1"/>
</dbReference>
<dbReference type="Gene3D" id="6.20.50.80">
    <property type="match status" value="1"/>
</dbReference>
<evidence type="ECO:0000256" key="7">
    <source>
        <dbReference type="ARBA" id="ARBA00022723"/>
    </source>
</evidence>
<evidence type="ECO:0000256" key="10">
    <source>
        <dbReference type="ARBA" id="ARBA00023163"/>
    </source>
</evidence>
<keyword evidence="9" id="KW-0460">Magnesium</keyword>
<dbReference type="GO" id="GO:0046872">
    <property type="term" value="F:metal ion binding"/>
    <property type="evidence" value="ECO:0007669"/>
    <property type="project" value="UniProtKB-KW"/>
</dbReference>
<dbReference type="Pfam" id="PF05000">
    <property type="entry name" value="RNA_pol_Rpb1_4"/>
    <property type="match status" value="1"/>
</dbReference>
<dbReference type="Gene3D" id="1.10.274.100">
    <property type="entry name" value="RNA polymerase Rpb1, domain 3"/>
    <property type="match status" value="1"/>
</dbReference>
<dbReference type="Gene3D" id="6.10.250.2940">
    <property type="match status" value="1"/>
</dbReference>
<dbReference type="PANTHER" id="PTHR48446">
    <property type="entry name" value="DNA-DIRECTED RNA POLYMERASE SUBUNIT BETA' N-TERMINAL SECTION"/>
    <property type="match status" value="1"/>
</dbReference>
<dbReference type="GO" id="GO:0003677">
    <property type="term" value="F:DNA binding"/>
    <property type="evidence" value="ECO:0007669"/>
    <property type="project" value="InterPro"/>
</dbReference>
<keyword evidence="8" id="KW-0862">Zinc</keyword>
<dbReference type="GO" id="GO:0006351">
    <property type="term" value="P:DNA-templated transcription"/>
    <property type="evidence" value="ECO:0007669"/>
    <property type="project" value="InterPro"/>
</dbReference>
<dbReference type="FunFam" id="1.10.150.390:FF:000004">
    <property type="entry name" value="DNA-directed RNA polymerase subunit"/>
    <property type="match status" value="1"/>
</dbReference>
<dbReference type="SMART" id="SM00663">
    <property type="entry name" value="RPOLA_N"/>
    <property type="match status" value="1"/>
</dbReference>
<evidence type="ECO:0000256" key="13">
    <source>
        <dbReference type="ARBA" id="ARBA00058108"/>
    </source>
</evidence>
<dbReference type="Gene3D" id="4.10.860.120">
    <property type="entry name" value="RNA polymerase II, clamp domain"/>
    <property type="match status" value="1"/>
</dbReference>
<dbReference type="InterPro" id="IPR035698">
    <property type="entry name" value="RNAP_III_Rpc1_C"/>
</dbReference>
<dbReference type="InterPro" id="IPR000722">
    <property type="entry name" value="RNA_pol_asu"/>
</dbReference>
<dbReference type="Pfam" id="PF04983">
    <property type="entry name" value="RNA_pol_Rpb1_3"/>
    <property type="match status" value="1"/>
</dbReference>
<evidence type="ECO:0000256" key="3">
    <source>
        <dbReference type="ARBA" id="ARBA00011206"/>
    </source>
</evidence>
<sequence length="1426" mass="158853">MEVKTREIVDSFVGVSYPPHRITSIHFGVFSSEQMQRLSNVHVVEKDIYHPHTRDPFPGGVLDPRMGVSSKALTCRTCGLSLADCPGHFGFLRLELPCFHVGFFRSIIDVLQRVCKSCSRILLTPEEMAKFGLKINGVRGDHLRRAAMTKVIAEECKKKRICPHCGSANGSVKKVGPLKLLHEKYKVKGFEDGADAFVQSFEEAITHNKEVAQYLPRAQEDLNPLHVLRLFKNITHEDCDYLYLDPCVSHPSRLILTHLLLPPSCIRPSVVSDTLAGSNEDDLTMKLTEILRVNHDIRINVEKGAGPSTVMGDWDHLQMQVAMYINSDLPGFPASATQGKPIRSLCTRLKGKRGRFRGNLSGKRVDFSGRTVISPDPNVEVDEVVVPILVAKTLTYPERVSRYNLRPMRRAVRNGPDHHPGANFVESRSGVKCFLKYADRKEVARRLRPGDIVERHLVDGDYVLFNRQPSLHRVSIMAHRARILPHRTFRFNVCACAPYNADFDGDEMNLHVPQTEEARAEAAELMGLLKNIVTVKAGEAIIAATQDFLTGAYLITHKDTFFDRGEFCQLIAHMNVECNRLPPPAILRPMELWTGKQIFGVLLAPNAHSKGSSSSKWKEPILNFEAPNKSYSKEGMHMCKRDGYVCFYNSELISGFLDKSILGGGSKNGLFYLLVRLQSPDYSAECMLRLARLTSRFVMNRGFSIGVEDVRADSSVMEGRQAIIDEGYKECLEMIRAYENGKLDPQPGCTVEETLEAVLNGRLSELRESCGKLCVRMLPWRNAPLTMATCGSKGSNINISQMVACVGQQTVNGSRIENDFVDRPLPHFDLHSKTPEAKGFVENSFYSGLKATEFFFHTMAGREGLVDTAVKTAETGYMQRRLMKALEDASVQYDATVRNSENRVVQFSYGDDGLDPLEMESSDGHLLALPRMMLHVIRGVPWDGGDESGNVPKRSALPCEIRSLVAKIIGGENETPKSNLTLKIHGLIWEFVEKCIRELVDVRDKLSLPLCDEILEPIDLDQIRTMIDPENDFENVIFRSGYASLHQWHAFVDECLKRYEKARIEPGEAVGALAAQSLGEPTTQMTLKTFHFAGVASMNVTLGVPRIKEIINASKTISTPIITAELVASRSEQAARIVKGRIEKTLLGQVCQAIEEVYEPGQCYISIDLDMTAIGNLQLGIGASDVRHSILATRKLKLKDKFVRVYGESHLRVFPTDVGREGMMKNLQNLKNGLPLVIVKGLATVNRAVINKKSDGSLNLLVEGTDLRRVMTTPGIIPSKTWSNHILEIETTLGIEATRSMIMSEIRYVMSSYGMKVDERHILLLADAMTFKGQVLGITRFGIAKMKDSVLMLASFEKTTDHLFDAALRARKDPILGVSECIITGTPIPVGTGSFRLLQDVSLPRRPAPKSLLFSQTDAHVPFAAL</sequence>
<dbReference type="InterPro" id="IPR007066">
    <property type="entry name" value="RNA_pol_Rpb1_3"/>
</dbReference>
<dbReference type="FunFam" id="1.10.132.30:FF:000001">
    <property type="entry name" value="DNA-directed RNA polymerase subunit"/>
    <property type="match status" value="1"/>
</dbReference>
<dbReference type="SUPFAM" id="SSF64484">
    <property type="entry name" value="beta and beta-prime subunits of DNA dependent RNA-polymerase"/>
    <property type="match status" value="1"/>
</dbReference>
<comment type="similarity">
    <text evidence="2 14">Belongs to the RNA polymerase beta' chain family.</text>
</comment>
<dbReference type="GO" id="GO:0003899">
    <property type="term" value="F:DNA-directed RNA polymerase activity"/>
    <property type="evidence" value="ECO:0007669"/>
    <property type="project" value="UniProtKB-EC"/>
</dbReference>
<evidence type="ECO:0000256" key="2">
    <source>
        <dbReference type="ARBA" id="ARBA00006460"/>
    </source>
</evidence>
<dbReference type="GO" id="GO:0000428">
    <property type="term" value="C:DNA-directed RNA polymerase complex"/>
    <property type="evidence" value="ECO:0007669"/>
    <property type="project" value="UniProtKB-KW"/>
</dbReference>
<evidence type="ECO:0000313" key="16">
    <source>
        <dbReference type="EMBL" id="ANM86209.1"/>
    </source>
</evidence>
<comment type="subunit">
    <text evidence="3">Component of the RNA polymerase III (Pol III) complex consisting of 17 subunits.</text>
</comment>
<comment type="catalytic activity">
    <reaction evidence="12 14">
        <text>RNA(n) + a ribonucleoside 5'-triphosphate = RNA(n+1) + diphosphate</text>
        <dbReference type="Rhea" id="RHEA:21248"/>
        <dbReference type="Rhea" id="RHEA-COMP:14527"/>
        <dbReference type="Rhea" id="RHEA-COMP:17342"/>
        <dbReference type="ChEBI" id="CHEBI:33019"/>
        <dbReference type="ChEBI" id="CHEBI:61557"/>
        <dbReference type="ChEBI" id="CHEBI:140395"/>
        <dbReference type="EC" id="2.7.7.6"/>
    </reaction>
</comment>
<dbReference type="CDD" id="cd02736">
    <property type="entry name" value="RNAP_III_Rpc1_C"/>
    <property type="match status" value="1"/>
</dbReference>
<dbReference type="Pfam" id="PF04998">
    <property type="entry name" value="RNA_pol_Rpb1_5"/>
    <property type="match status" value="1"/>
</dbReference>
<evidence type="ECO:0000256" key="14">
    <source>
        <dbReference type="RuleBase" id="RU004279"/>
    </source>
</evidence>
<evidence type="ECO:0000256" key="1">
    <source>
        <dbReference type="ARBA" id="ARBA00004123"/>
    </source>
</evidence>
<evidence type="ECO:0000256" key="6">
    <source>
        <dbReference type="ARBA" id="ARBA00022695"/>
    </source>
</evidence>
<evidence type="ECO:0000256" key="8">
    <source>
        <dbReference type="ARBA" id="ARBA00022833"/>
    </source>
</evidence>
<dbReference type="Pfam" id="PF04997">
    <property type="entry name" value="RNA_pol_Rpb1_1"/>
    <property type="match status" value="1"/>
</dbReference>
<dbReference type="FunFam" id="3.30.1490.180:FF:000002">
    <property type="entry name" value="DNA-directed RNA polymerase subunit"/>
    <property type="match status" value="1"/>
</dbReference>
<dbReference type="GO" id="GO:0005634">
    <property type="term" value="C:nucleus"/>
    <property type="evidence" value="ECO:0007669"/>
    <property type="project" value="UniProtKB-SubCell"/>
</dbReference>
<dbReference type="InterPro" id="IPR007081">
    <property type="entry name" value="RNA_pol_Rpb1_5"/>
</dbReference>
<keyword evidence="11" id="KW-0539">Nucleus</keyword>
<evidence type="ECO:0000256" key="12">
    <source>
        <dbReference type="ARBA" id="ARBA00048552"/>
    </source>
</evidence>
<evidence type="ECO:0000259" key="15">
    <source>
        <dbReference type="SMART" id="SM00663"/>
    </source>
</evidence>
<evidence type="ECO:0000256" key="4">
    <source>
        <dbReference type="ARBA" id="ARBA00022478"/>
    </source>
</evidence>
<dbReference type="Gene3D" id="1.10.150.390">
    <property type="match status" value="1"/>
</dbReference>
<dbReference type="EMBL" id="KX235480">
    <property type="protein sequence ID" value="ANM86209.1"/>
    <property type="molecule type" value="mRNA"/>
</dbReference>
<protein>
    <recommendedName>
        <fullName evidence="14">DNA-directed RNA polymerase subunit</fullName>
        <ecNumber evidence="14">2.7.7.6</ecNumber>
    </recommendedName>
</protein>
<dbReference type="Pfam" id="PF00623">
    <property type="entry name" value="RNA_pol_Rpb1_2"/>
    <property type="match status" value="1"/>
</dbReference>
<organism evidence="16">
    <name type="scientific">Stygiella incarcerata</name>
    <dbReference type="NCBI Taxonomy" id="1712417"/>
    <lineage>
        <taxon>Eukaryota</taxon>
        <taxon>Discoba</taxon>
        <taxon>Jakobida</taxon>
        <taxon>Andalucina</taxon>
        <taxon>Stygiellidae</taxon>
        <taxon>Stygiella</taxon>
    </lineage>
</organism>
<keyword evidence="5 14" id="KW-0808">Transferase</keyword>
<proteinExistence type="evidence at transcript level"/>
<evidence type="ECO:0000256" key="11">
    <source>
        <dbReference type="ARBA" id="ARBA00023242"/>
    </source>
</evidence>
<accession>A0A192ZHM5</accession>
<keyword evidence="4 14" id="KW-0240">DNA-directed RNA polymerase</keyword>
<dbReference type="InterPro" id="IPR006592">
    <property type="entry name" value="RNA_pol_N"/>
</dbReference>
<name>A0A192ZHM5_9EUKA</name>
<keyword evidence="6 14" id="KW-0548">Nucleotidyltransferase</keyword>
<reference evidence="16" key="1">
    <citation type="submission" date="2016-05" db="EMBL/GenBank/DDBJ databases">
        <title>Novel hydrogenosomes in the microaerophilic jakobid Stygiella incarcerata.</title>
        <authorList>
            <person name="Leger M.M."/>
            <person name="Eme L."/>
            <person name="Hug L.A."/>
            <person name="Roger A.J."/>
        </authorList>
    </citation>
    <scope>NUCLEOTIDE SEQUENCE</scope>
</reference>
<keyword evidence="7" id="KW-0479">Metal-binding</keyword>
<dbReference type="InterPro" id="IPR007083">
    <property type="entry name" value="RNA_pol_Rpb1_4"/>
</dbReference>
<dbReference type="InterPro" id="IPR015700">
    <property type="entry name" value="RPC1"/>
</dbReference>
<dbReference type="Gene3D" id="3.30.1490.180">
    <property type="entry name" value="RNA polymerase ii"/>
    <property type="match status" value="1"/>
</dbReference>
<comment type="function">
    <text evidence="13">DNA-dependent RNA polymerase catalyzes the transcription of DNA into RNA using the four ribonucleoside triphosphates as substrates. Largest and catalytic core component of RNA polymerase III which synthesizes small RNAs, such as 5S rRNA and tRNAs. Forms the polymerase active center together with the second largest subunit. A single-stranded DNA template strand of the promoter is positioned within the central active site cleft of Pol III. A bridging helix emanates from RPC1 and crosses the cleft near the catalytic site and is thought to promote translocation of Pol III by acting as a ratchet that moves the RNA-DNA hybrid through the active site by switching from straight to bent conformations at each step of nucleotide addition.</text>
</comment>
<feature type="domain" description="RNA polymerase N-terminal" evidence="15">
    <location>
        <begin position="252"/>
        <end position="556"/>
    </location>
</feature>
<evidence type="ECO:0000256" key="5">
    <source>
        <dbReference type="ARBA" id="ARBA00022679"/>
    </source>
</evidence>
<dbReference type="FunFam" id="2.40.40.20:FF:000019">
    <property type="entry name" value="DNA-directed RNA polymerase II subunit RPB1"/>
    <property type="match status" value="1"/>
</dbReference>
<gene>
    <name evidence="16" type="primary">rpo-C</name>
</gene>
<dbReference type="InterPro" id="IPR044893">
    <property type="entry name" value="RNA_pol_Rpb1_clamp_domain"/>
</dbReference>
<dbReference type="FunFam" id="1.10.274.100:FF:000008">
    <property type="entry name" value="DNA-directed RNA polymerase subunit"/>
    <property type="match status" value="1"/>
</dbReference>
<dbReference type="InterPro" id="IPR038120">
    <property type="entry name" value="Rpb1_funnel_sf"/>
</dbReference>
<dbReference type="Gene3D" id="1.10.132.30">
    <property type="match status" value="1"/>
</dbReference>
<dbReference type="Gene3D" id="2.40.40.20">
    <property type="match status" value="1"/>
</dbReference>
<dbReference type="InterPro" id="IPR007080">
    <property type="entry name" value="RNA_pol_Rpb1_1"/>
</dbReference>
<comment type="subcellular location">
    <subcellularLocation>
        <location evidence="1">Nucleus</location>
    </subcellularLocation>
</comment>
<dbReference type="InterPro" id="IPR042102">
    <property type="entry name" value="RNA_pol_Rpb1_3_sf"/>
</dbReference>
<keyword evidence="10 14" id="KW-0804">Transcription</keyword>
<dbReference type="EC" id="2.7.7.6" evidence="14"/>